<feature type="active site" description="Cysteine persulfide intermediate" evidence="9">
    <location>
        <position position="220"/>
    </location>
</feature>
<evidence type="ECO:0000256" key="4">
    <source>
        <dbReference type="ARBA" id="ARBA00022741"/>
    </source>
</evidence>
<dbReference type="Pfam" id="PF20259">
    <property type="entry name" value="tRNA_Me_trans_M"/>
    <property type="match status" value="1"/>
</dbReference>
<keyword evidence="6 9" id="KW-0694">RNA-binding</keyword>
<evidence type="ECO:0000256" key="2">
    <source>
        <dbReference type="ARBA" id="ARBA00022679"/>
    </source>
</evidence>
<dbReference type="InterPro" id="IPR046884">
    <property type="entry name" value="MnmA-like_central"/>
</dbReference>
<dbReference type="Gene3D" id="3.40.50.620">
    <property type="entry name" value="HUPs"/>
    <property type="match status" value="1"/>
</dbReference>
<proteinExistence type="inferred from homology"/>
<dbReference type="HAMAP" id="MF_00144">
    <property type="entry name" value="tRNA_thiouridyl_MnmA"/>
    <property type="match status" value="1"/>
</dbReference>
<dbReference type="GO" id="GO:0002143">
    <property type="term" value="P:tRNA wobble position uridine thiolation"/>
    <property type="evidence" value="ECO:0007669"/>
    <property type="project" value="TreeGrafter"/>
</dbReference>
<protein>
    <recommendedName>
        <fullName evidence="9">tRNA-specific 2-thiouridylase MnmA</fullName>
        <ecNumber evidence="9">2.8.1.13</ecNumber>
    </recommendedName>
</protein>
<keyword evidence="5 9" id="KW-0067">ATP-binding</keyword>
<comment type="caution">
    <text evidence="11">The sequence shown here is derived from an EMBL/GenBank/DDBJ whole genome shotgun (WGS) entry which is preliminary data.</text>
</comment>
<dbReference type="InterPro" id="IPR001763">
    <property type="entry name" value="Rhodanese-like_dom"/>
</dbReference>
<feature type="region of interest" description="Interaction with tRNA" evidence="9">
    <location>
        <begin position="324"/>
        <end position="325"/>
    </location>
</feature>
<gene>
    <name evidence="9" type="primary">mnmA</name>
    <name evidence="11" type="ORF">AUJ30_01305</name>
</gene>
<evidence type="ECO:0000256" key="5">
    <source>
        <dbReference type="ARBA" id="ARBA00022840"/>
    </source>
</evidence>
<dbReference type="InterPro" id="IPR014729">
    <property type="entry name" value="Rossmann-like_a/b/a_fold"/>
</dbReference>
<dbReference type="InterPro" id="IPR046885">
    <property type="entry name" value="MnmA-like_C"/>
</dbReference>
<feature type="binding site" evidence="9">
    <location>
        <position position="133"/>
    </location>
    <ligand>
        <name>ATP</name>
        <dbReference type="ChEBI" id="CHEBI:30616"/>
    </ligand>
</feature>
<dbReference type="Pfam" id="PF03054">
    <property type="entry name" value="tRNA_Me_trans"/>
    <property type="match status" value="1"/>
</dbReference>
<dbReference type="STRING" id="1805425.AUJ30_01305"/>
<feature type="domain" description="Rhodanese" evidence="10">
    <location>
        <begin position="4"/>
        <end position="50"/>
    </location>
</feature>
<feature type="site" description="Interaction with tRNA" evidence="9">
    <location>
        <position position="356"/>
    </location>
</feature>
<dbReference type="Gene3D" id="2.40.30.10">
    <property type="entry name" value="Translation factors"/>
    <property type="match status" value="1"/>
</dbReference>
<evidence type="ECO:0000256" key="9">
    <source>
        <dbReference type="HAMAP-Rule" id="MF_00144"/>
    </source>
</evidence>
<evidence type="ECO:0000256" key="6">
    <source>
        <dbReference type="ARBA" id="ARBA00022884"/>
    </source>
</evidence>
<feature type="binding site" evidence="9">
    <location>
        <position position="39"/>
    </location>
    <ligand>
        <name>ATP</name>
        <dbReference type="ChEBI" id="CHEBI:30616"/>
    </ligand>
</feature>
<dbReference type="GO" id="GO:0005524">
    <property type="term" value="F:ATP binding"/>
    <property type="evidence" value="ECO:0007669"/>
    <property type="project" value="UniProtKB-KW"/>
</dbReference>
<feature type="region of interest" description="Interaction with tRNA" evidence="9">
    <location>
        <begin position="170"/>
        <end position="172"/>
    </location>
</feature>
<keyword evidence="2 9" id="KW-0808">Transferase</keyword>
<dbReference type="EC" id="2.8.1.13" evidence="9"/>
<evidence type="ECO:0000256" key="3">
    <source>
        <dbReference type="ARBA" id="ARBA00022694"/>
    </source>
</evidence>
<evidence type="ECO:0000313" key="12">
    <source>
        <dbReference type="Proteomes" id="UP000182693"/>
    </source>
</evidence>
<dbReference type="AlphaFoldDB" id="A0A1J4XVA8"/>
<dbReference type="GO" id="GO:0000049">
    <property type="term" value="F:tRNA binding"/>
    <property type="evidence" value="ECO:0007669"/>
    <property type="project" value="UniProtKB-KW"/>
</dbReference>
<comment type="subcellular location">
    <subcellularLocation>
        <location evidence="9">Cytoplasm</location>
    </subcellularLocation>
</comment>
<comment type="function">
    <text evidence="9">Catalyzes the 2-thiolation of uridine at the wobble position (U34) of tRNA, leading to the formation of s(2)U34.</text>
</comment>
<dbReference type="PANTHER" id="PTHR11933">
    <property type="entry name" value="TRNA 5-METHYLAMINOMETHYL-2-THIOURIDYLATE -METHYLTRANSFERASE"/>
    <property type="match status" value="1"/>
</dbReference>
<dbReference type="InterPro" id="IPR023382">
    <property type="entry name" value="MnmA-like_central_sf"/>
</dbReference>
<dbReference type="PANTHER" id="PTHR11933:SF5">
    <property type="entry name" value="MITOCHONDRIAL TRNA-SPECIFIC 2-THIOURIDYLASE 1"/>
    <property type="match status" value="1"/>
</dbReference>
<evidence type="ECO:0000256" key="8">
    <source>
        <dbReference type="ARBA" id="ARBA00051542"/>
    </source>
</evidence>
<reference evidence="11 12" key="1">
    <citation type="journal article" date="2016" name="Environ. Microbiol.">
        <title>Genomic resolution of a cold subsurface aquifer community provides metabolic insights for novel microbes adapted to high CO concentrations.</title>
        <authorList>
            <person name="Probst A.J."/>
            <person name="Castelle C.J."/>
            <person name="Singh A."/>
            <person name="Brown C.T."/>
            <person name="Anantharaman K."/>
            <person name="Sharon I."/>
            <person name="Hug L.A."/>
            <person name="Burstein D."/>
            <person name="Emerson J.B."/>
            <person name="Thomas B.C."/>
            <person name="Banfield J.F."/>
        </authorList>
    </citation>
    <scope>NUCLEOTIDE SEQUENCE [LARGE SCALE GENOMIC DNA]</scope>
    <source>
        <strain evidence="11">CG1_02_39_135</strain>
    </source>
</reference>
<evidence type="ECO:0000256" key="7">
    <source>
        <dbReference type="ARBA" id="ARBA00023157"/>
    </source>
</evidence>
<keyword evidence="3 9" id="KW-0819">tRNA processing</keyword>
<keyword evidence="7" id="KW-1015">Disulfide bond</keyword>
<dbReference type="NCBIfam" id="NF001138">
    <property type="entry name" value="PRK00143.1"/>
    <property type="match status" value="1"/>
</dbReference>
<dbReference type="GO" id="GO:0103016">
    <property type="term" value="F:tRNA-uridine 2-sulfurtransferase activity"/>
    <property type="evidence" value="ECO:0007669"/>
    <property type="project" value="UniProtKB-EC"/>
</dbReference>
<dbReference type="CDD" id="cd01998">
    <property type="entry name" value="MnmA_TRMU-like"/>
    <property type="match status" value="1"/>
</dbReference>
<organism evidence="11 12">
    <name type="scientific">Candidatus Wolfebacteria bacterium CG1_02_39_135</name>
    <dbReference type="NCBI Taxonomy" id="1805425"/>
    <lineage>
        <taxon>Bacteria</taxon>
        <taxon>Candidatus Wolfeibacteriota</taxon>
    </lineage>
</organism>
<dbReference type="NCBIfam" id="TIGR00420">
    <property type="entry name" value="trmU"/>
    <property type="match status" value="1"/>
</dbReference>
<name>A0A1J4XVA8_9BACT</name>
<dbReference type="PROSITE" id="PS50206">
    <property type="entry name" value="RHODANESE_3"/>
    <property type="match status" value="1"/>
</dbReference>
<dbReference type="InterPro" id="IPR004506">
    <property type="entry name" value="MnmA-like"/>
</dbReference>
<dbReference type="Proteomes" id="UP000182693">
    <property type="component" value="Unassembled WGS sequence"/>
</dbReference>
<feature type="binding site" evidence="9">
    <location>
        <begin position="13"/>
        <end position="20"/>
    </location>
    <ligand>
        <name>ATP</name>
        <dbReference type="ChEBI" id="CHEBI:30616"/>
    </ligand>
</feature>
<dbReference type="Gene3D" id="2.30.30.280">
    <property type="entry name" value="Adenine nucleotide alpha hydrolases-like domains"/>
    <property type="match status" value="1"/>
</dbReference>
<comment type="catalytic activity">
    <reaction evidence="8 9">
        <text>S-sulfanyl-L-cysteinyl-[protein] + uridine(34) in tRNA + AH2 + ATP = 2-thiouridine(34) in tRNA + L-cysteinyl-[protein] + A + AMP + diphosphate + H(+)</text>
        <dbReference type="Rhea" id="RHEA:47032"/>
        <dbReference type="Rhea" id="RHEA-COMP:10131"/>
        <dbReference type="Rhea" id="RHEA-COMP:11726"/>
        <dbReference type="Rhea" id="RHEA-COMP:11727"/>
        <dbReference type="Rhea" id="RHEA-COMP:11728"/>
        <dbReference type="ChEBI" id="CHEBI:13193"/>
        <dbReference type="ChEBI" id="CHEBI:15378"/>
        <dbReference type="ChEBI" id="CHEBI:17499"/>
        <dbReference type="ChEBI" id="CHEBI:29950"/>
        <dbReference type="ChEBI" id="CHEBI:30616"/>
        <dbReference type="ChEBI" id="CHEBI:33019"/>
        <dbReference type="ChEBI" id="CHEBI:61963"/>
        <dbReference type="ChEBI" id="CHEBI:65315"/>
        <dbReference type="ChEBI" id="CHEBI:87170"/>
        <dbReference type="ChEBI" id="CHEBI:456215"/>
        <dbReference type="EC" id="2.8.1.13"/>
    </reaction>
</comment>
<evidence type="ECO:0000313" key="11">
    <source>
        <dbReference type="EMBL" id="OIO65267.1"/>
    </source>
</evidence>
<keyword evidence="1 9" id="KW-0820">tRNA-binding</keyword>
<feature type="site" description="Interaction with tRNA" evidence="9">
    <location>
        <position position="134"/>
    </location>
</feature>
<keyword evidence="4 9" id="KW-0547">Nucleotide-binding</keyword>
<feature type="active site" description="Nucleophile" evidence="9">
    <location>
        <position position="109"/>
    </location>
</feature>
<comment type="similarity">
    <text evidence="9">Belongs to the MnmA/TRMU family.</text>
</comment>
<dbReference type="GO" id="GO:0005737">
    <property type="term" value="C:cytoplasm"/>
    <property type="evidence" value="ECO:0007669"/>
    <property type="project" value="UniProtKB-SubCell"/>
</dbReference>
<evidence type="ECO:0000256" key="1">
    <source>
        <dbReference type="ARBA" id="ARBA00022555"/>
    </source>
</evidence>
<dbReference type="FunFam" id="3.40.50.620:FF:000115">
    <property type="entry name" value="tRNA-specific 2-thiouridylase MnmA"/>
    <property type="match status" value="1"/>
</dbReference>
<dbReference type="EMBL" id="MNWX01000023">
    <property type="protein sequence ID" value="OIO65267.1"/>
    <property type="molecule type" value="Genomic_DNA"/>
</dbReference>
<sequence length="374" mass="42206">MKELKRDKKIFVAMSGGVDSSVAALLLKKQGYDVVGGFMKYWADFQSVSGHAENRCCSSEARRDAMKVCSKLNIPFLTWDFQKEFKKAVVNDFISGYKKGITPNPCVICNKEIKFGLFFEKALKMGADYVATGHYARLATGDKKQGTRKRKSLSHVSCRMSLFAAKDKNKDQSYFLWTLTQNQLKHCLFPIGDHLKSEVRQIAKKAGLPVALKRASQEVCFVYDADLTGFLKKWIKPKKGEIIELKTNKKIGEHNGIQFYTIGQRVPIGGTGPYYVFSKNLKKNQLIVIGKDDKNSLYNEIALKNVNWISGEPPKSAKILVRTRYRQPLVSAKIMLHASRFMLYFDQPVKFVAPGQSAVFYNKENELLGGGVII</sequence>
<dbReference type="Pfam" id="PF20258">
    <property type="entry name" value="tRNA_Me_trans_C"/>
    <property type="match status" value="1"/>
</dbReference>
<comment type="caution">
    <text evidence="9">Lacks conserved residue(s) required for the propagation of feature annotation.</text>
</comment>
<dbReference type="SUPFAM" id="SSF52402">
    <property type="entry name" value="Adenine nucleotide alpha hydrolases-like"/>
    <property type="match status" value="1"/>
</dbReference>
<keyword evidence="9" id="KW-0963">Cytoplasm</keyword>
<evidence type="ECO:0000259" key="10">
    <source>
        <dbReference type="PROSITE" id="PS50206"/>
    </source>
</evidence>
<accession>A0A1J4XVA8</accession>